<evidence type="ECO:0000313" key="2">
    <source>
        <dbReference type="Proteomes" id="UP001152759"/>
    </source>
</evidence>
<evidence type="ECO:0000313" key="1">
    <source>
        <dbReference type="EMBL" id="CAH0395520.1"/>
    </source>
</evidence>
<reference evidence="1" key="1">
    <citation type="submission" date="2021-12" db="EMBL/GenBank/DDBJ databases">
        <authorList>
            <person name="King R."/>
        </authorList>
    </citation>
    <scope>NUCLEOTIDE SEQUENCE</scope>
</reference>
<name>A0A9P0F9T2_BEMTA</name>
<proteinExistence type="predicted"/>
<dbReference type="AlphaFoldDB" id="A0A9P0F9T2"/>
<protein>
    <submittedName>
        <fullName evidence="1">Uncharacterized protein</fullName>
    </submittedName>
</protein>
<keyword evidence="2" id="KW-1185">Reference proteome</keyword>
<dbReference type="Proteomes" id="UP001152759">
    <property type="component" value="Chromosome 9"/>
</dbReference>
<dbReference type="EMBL" id="OU963870">
    <property type="protein sequence ID" value="CAH0395520.1"/>
    <property type="molecule type" value="Genomic_DNA"/>
</dbReference>
<organism evidence="1 2">
    <name type="scientific">Bemisia tabaci</name>
    <name type="common">Sweetpotato whitefly</name>
    <name type="synonym">Aleurodes tabaci</name>
    <dbReference type="NCBI Taxonomy" id="7038"/>
    <lineage>
        <taxon>Eukaryota</taxon>
        <taxon>Metazoa</taxon>
        <taxon>Ecdysozoa</taxon>
        <taxon>Arthropoda</taxon>
        <taxon>Hexapoda</taxon>
        <taxon>Insecta</taxon>
        <taxon>Pterygota</taxon>
        <taxon>Neoptera</taxon>
        <taxon>Paraneoptera</taxon>
        <taxon>Hemiptera</taxon>
        <taxon>Sternorrhyncha</taxon>
        <taxon>Aleyrodoidea</taxon>
        <taxon>Aleyrodidae</taxon>
        <taxon>Aleyrodinae</taxon>
        <taxon>Bemisia</taxon>
    </lineage>
</organism>
<sequence>MKFVCGGYVCWTAYLLRYHSKNGHVEPVRLPGAPFSHYYAQEVSDEGIIIETDISIKEVSHTFHVFLSALI</sequence>
<gene>
    <name evidence="1" type="ORF">BEMITA_LOCUS13700</name>
</gene>
<accession>A0A9P0F9T2</accession>